<dbReference type="SUPFAM" id="SSF103473">
    <property type="entry name" value="MFS general substrate transporter"/>
    <property type="match status" value="1"/>
</dbReference>
<dbReference type="Proteomes" id="UP001501612">
    <property type="component" value="Unassembled WGS sequence"/>
</dbReference>
<comment type="caution">
    <text evidence="9">The sequence shown here is derived from an EMBL/GenBank/DDBJ whole genome shotgun (WGS) entry which is preliminary data.</text>
</comment>
<keyword evidence="10" id="KW-1185">Reference proteome</keyword>
<evidence type="ECO:0000256" key="2">
    <source>
        <dbReference type="ARBA" id="ARBA00022448"/>
    </source>
</evidence>
<dbReference type="Pfam" id="PF07690">
    <property type="entry name" value="MFS_1"/>
    <property type="match status" value="1"/>
</dbReference>
<evidence type="ECO:0000256" key="7">
    <source>
        <dbReference type="SAM" id="Phobius"/>
    </source>
</evidence>
<dbReference type="PANTHER" id="PTHR43045">
    <property type="entry name" value="SHIKIMATE TRANSPORTER"/>
    <property type="match status" value="1"/>
</dbReference>
<gene>
    <name evidence="9" type="ORF">GCM10009737_04840</name>
</gene>
<feature type="transmembrane region" description="Helical" evidence="7">
    <location>
        <begin position="315"/>
        <end position="334"/>
    </location>
</feature>
<accession>A0ABN2NY53</accession>
<dbReference type="PROSITE" id="PS50850">
    <property type="entry name" value="MFS"/>
    <property type="match status" value="1"/>
</dbReference>
<dbReference type="CDD" id="cd17369">
    <property type="entry name" value="MFS_ShiA_like"/>
    <property type="match status" value="1"/>
</dbReference>
<dbReference type="Pfam" id="PF00083">
    <property type="entry name" value="Sugar_tr"/>
    <property type="match status" value="1"/>
</dbReference>
<protein>
    <submittedName>
        <fullName evidence="9">MFS transporter</fullName>
    </submittedName>
</protein>
<keyword evidence="6 7" id="KW-0472">Membrane</keyword>
<keyword evidence="5 7" id="KW-1133">Transmembrane helix</keyword>
<dbReference type="InterPro" id="IPR020846">
    <property type="entry name" value="MFS_dom"/>
</dbReference>
<evidence type="ECO:0000256" key="3">
    <source>
        <dbReference type="ARBA" id="ARBA00022475"/>
    </source>
</evidence>
<feature type="transmembrane region" description="Helical" evidence="7">
    <location>
        <begin position="340"/>
        <end position="361"/>
    </location>
</feature>
<dbReference type="InterPro" id="IPR005828">
    <property type="entry name" value="MFS_sugar_transport-like"/>
</dbReference>
<evidence type="ECO:0000256" key="4">
    <source>
        <dbReference type="ARBA" id="ARBA00022692"/>
    </source>
</evidence>
<comment type="subcellular location">
    <subcellularLocation>
        <location evidence="1">Cell membrane</location>
        <topology evidence="1">Multi-pass membrane protein</topology>
    </subcellularLocation>
</comment>
<reference evidence="9 10" key="1">
    <citation type="journal article" date="2019" name="Int. J. Syst. Evol. Microbiol.">
        <title>The Global Catalogue of Microorganisms (GCM) 10K type strain sequencing project: providing services to taxonomists for standard genome sequencing and annotation.</title>
        <authorList>
            <consortium name="The Broad Institute Genomics Platform"/>
            <consortium name="The Broad Institute Genome Sequencing Center for Infectious Disease"/>
            <person name="Wu L."/>
            <person name="Ma J."/>
        </authorList>
    </citation>
    <scope>NUCLEOTIDE SEQUENCE [LARGE SCALE GENOMIC DNA]</scope>
    <source>
        <strain evidence="9 10">JCM 14046</strain>
    </source>
</reference>
<feature type="transmembrane region" description="Helical" evidence="7">
    <location>
        <begin position="38"/>
        <end position="57"/>
    </location>
</feature>
<feature type="transmembrane region" description="Helical" evidence="7">
    <location>
        <begin position="98"/>
        <end position="119"/>
    </location>
</feature>
<feature type="transmembrane region" description="Helical" evidence="7">
    <location>
        <begin position="63"/>
        <end position="86"/>
    </location>
</feature>
<dbReference type="InterPro" id="IPR036259">
    <property type="entry name" value="MFS_trans_sf"/>
</dbReference>
<evidence type="ECO:0000313" key="9">
    <source>
        <dbReference type="EMBL" id="GAA1907084.1"/>
    </source>
</evidence>
<dbReference type="RefSeq" id="WP_344003204.1">
    <property type="nucleotide sequence ID" value="NZ_BAAAMY010000001.1"/>
</dbReference>
<sequence length="451" mass="47820">MTTATPTVPSGAPDDPATAVKTPKKAAAASFMGSAVEYYDFFIFGSAAALIFPTVFFPSDNDAALVMSFATFGFAYVARPFGAVILGHFGDKVGRQKVLMFTLVLMGLSTFIIGCLPGYGTIGWAAPALLVLCRLMQGLSAAGEQAGASSLTLEHAPDDRRSFFTSWTLTGTQGGQILAALVFIPVLALPDDIKFTWGWRIPFWLSALVVVVAYFIRRTLTEPPEFAEAKATGQVAKLPFVELMRHHGWDVARVVCCAFIAAVSTVFGNLALAYGAEVGLADSVTLWLVVVANVVALFTQPLFGMLADRVGRKPVFVYGAVSSAVLMPFYMRSMSGDSELLVFALGIATFSLGYASANAVWPSFYGEMFSQKVRFSGMAIGTQLGFLMAGFAPTIVTALGGVQEGGWVVIAGFTAVICAVATVAALTARETRAVPTARLGRREPDREPVAA</sequence>
<dbReference type="PANTHER" id="PTHR43045:SF1">
    <property type="entry name" value="SHIKIMATE TRANSPORTER"/>
    <property type="match status" value="1"/>
</dbReference>
<feature type="transmembrane region" description="Helical" evidence="7">
    <location>
        <begin position="407"/>
        <end position="428"/>
    </location>
</feature>
<evidence type="ECO:0000313" key="10">
    <source>
        <dbReference type="Proteomes" id="UP001501612"/>
    </source>
</evidence>
<evidence type="ECO:0000256" key="6">
    <source>
        <dbReference type="ARBA" id="ARBA00023136"/>
    </source>
</evidence>
<organism evidence="9 10">
    <name type="scientific">Nocardioides lentus</name>
    <dbReference type="NCBI Taxonomy" id="338077"/>
    <lineage>
        <taxon>Bacteria</taxon>
        <taxon>Bacillati</taxon>
        <taxon>Actinomycetota</taxon>
        <taxon>Actinomycetes</taxon>
        <taxon>Propionibacteriales</taxon>
        <taxon>Nocardioidaceae</taxon>
        <taxon>Nocardioides</taxon>
    </lineage>
</organism>
<dbReference type="Gene3D" id="1.20.1250.20">
    <property type="entry name" value="MFS general substrate transporter like domains"/>
    <property type="match status" value="1"/>
</dbReference>
<feature type="transmembrane region" description="Helical" evidence="7">
    <location>
        <begin position="373"/>
        <end position="395"/>
    </location>
</feature>
<name>A0ABN2NY53_9ACTN</name>
<feature type="transmembrane region" description="Helical" evidence="7">
    <location>
        <begin position="251"/>
        <end position="272"/>
    </location>
</feature>
<feature type="domain" description="Major facilitator superfamily (MFS) profile" evidence="8">
    <location>
        <begin position="26"/>
        <end position="432"/>
    </location>
</feature>
<keyword evidence="4 7" id="KW-0812">Transmembrane</keyword>
<keyword evidence="2" id="KW-0813">Transport</keyword>
<evidence type="ECO:0000259" key="8">
    <source>
        <dbReference type="PROSITE" id="PS50850"/>
    </source>
</evidence>
<evidence type="ECO:0000256" key="5">
    <source>
        <dbReference type="ARBA" id="ARBA00022989"/>
    </source>
</evidence>
<proteinExistence type="predicted"/>
<feature type="transmembrane region" description="Helical" evidence="7">
    <location>
        <begin position="199"/>
        <end position="216"/>
    </location>
</feature>
<evidence type="ECO:0000256" key="1">
    <source>
        <dbReference type="ARBA" id="ARBA00004651"/>
    </source>
</evidence>
<feature type="transmembrane region" description="Helical" evidence="7">
    <location>
        <begin position="284"/>
        <end position="303"/>
    </location>
</feature>
<keyword evidence="3" id="KW-1003">Cell membrane</keyword>
<dbReference type="EMBL" id="BAAAMY010000001">
    <property type="protein sequence ID" value="GAA1907084.1"/>
    <property type="molecule type" value="Genomic_DNA"/>
</dbReference>
<dbReference type="InterPro" id="IPR011701">
    <property type="entry name" value="MFS"/>
</dbReference>